<feature type="transmembrane region" description="Helical" evidence="1">
    <location>
        <begin position="106"/>
        <end position="136"/>
    </location>
</feature>
<dbReference type="Proteomes" id="UP000235116">
    <property type="component" value="Chromosome"/>
</dbReference>
<dbReference type="OrthoDB" id="6787260at2"/>
<evidence type="ECO:0008006" key="4">
    <source>
        <dbReference type="Google" id="ProtNLM"/>
    </source>
</evidence>
<feature type="transmembrane region" description="Helical" evidence="1">
    <location>
        <begin position="157"/>
        <end position="175"/>
    </location>
</feature>
<feature type="transmembrane region" description="Helical" evidence="1">
    <location>
        <begin position="66"/>
        <end position="86"/>
    </location>
</feature>
<protein>
    <recommendedName>
        <fullName evidence="4">Oligosaccharide repeat unit polymerase</fullName>
    </recommendedName>
</protein>
<gene>
    <name evidence="2" type="ORF">Kalk_15545</name>
</gene>
<feature type="transmembrane region" description="Helical" evidence="1">
    <location>
        <begin position="187"/>
        <end position="217"/>
    </location>
</feature>
<evidence type="ECO:0000313" key="3">
    <source>
        <dbReference type="Proteomes" id="UP000235116"/>
    </source>
</evidence>
<dbReference type="EMBL" id="CP022684">
    <property type="protein sequence ID" value="AUM13750.1"/>
    <property type="molecule type" value="Genomic_DNA"/>
</dbReference>
<dbReference type="AlphaFoldDB" id="A0A2K9LNC5"/>
<proteinExistence type="predicted"/>
<organism evidence="2 3">
    <name type="scientific">Ketobacter alkanivorans</name>
    <dbReference type="NCBI Taxonomy" id="1917421"/>
    <lineage>
        <taxon>Bacteria</taxon>
        <taxon>Pseudomonadati</taxon>
        <taxon>Pseudomonadota</taxon>
        <taxon>Gammaproteobacteria</taxon>
        <taxon>Pseudomonadales</taxon>
        <taxon>Ketobacteraceae</taxon>
        <taxon>Ketobacter</taxon>
    </lineage>
</organism>
<feature type="transmembrane region" description="Helical" evidence="1">
    <location>
        <begin position="350"/>
        <end position="369"/>
    </location>
</feature>
<feature type="transmembrane region" description="Helical" evidence="1">
    <location>
        <begin position="390"/>
        <end position="418"/>
    </location>
</feature>
<keyword evidence="1" id="KW-1133">Transmembrane helix</keyword>
<feature type="transmembrane region" description="Helical" evidence="1">
    <location>
        <begin position="229"/>
        <end position="249"/>
    </location>
</feature>
<name>A0A2K9LNC5_9GAMM</name>
<keyword evidence="1" id="KW-0812">Transmembrane</keyword>
<dbReference type="RefSeq" id="WP_101895125.1">
    <property type="nucleotide sequence ID" value="NZ_CP022684.1"/>
</dbReference>
<evidence type="ECO:0000256" key="1">
    <source>
        <dbReference type="SAM" id="Phobius"/>
    </source>
</evidence>
<feature type="transmembrane region" description="Helical" evidence="1">
    <location>
        <begin position="27"/>
        <end position="45"/>
    </location>
</feature>
<dbReference type="KEGG" id="kak:Kalk_15545"/>
<reference evidence="3" key="1">
    <citation type="submission" date="2017-08" db="EMBL/GenBank/DDBJ databases">
        <title>Direct submision.</title>
        <authorList>
            <person name="Kim S.-J."/>
            <person name="Rhee S.-K."/>
        </authorList>
    </citation>
    <scope>NUCLEOTIDE SEQUENCE [LARGE SCALE GENOMIC DNA]</scope>
    <source>
        <strain evidence="3">GI5</strain>
    </source>
</reference>
<keyword evidence="1" id="KW-0472">Membrane</keyword>
<accession>A0A2K9LNC5</accession>
<evidence type="ECO:0000313" key="2">
    <source>
        <dbReference type="EMBL" id="AUM13750.1"/>
    </source>
</evidence>
<dbReference type="NCBIfam" id="TIGR04370">
    <property type="entry name" value="glyco_rpt_poly"/>
    <property type="match status" value="1"/>
</dbReference>
<sequence>MILSVLSLAAAFLLFYRVCVKEHFDAAFFYFFFFFLDFGVRPAFIAFSMDTPFPESLFLDGYYDEFIGVCLITVVWLLSFIPGYLIKSETAQMCFPIFPSINRNYSVYPIIIASVLLTSISLFMISKAVISAGGFIQAMIEIRIKGTLFGDFKFLKAIPLLSNYLSAITLLLILLHKTNLDRKLLALALIIFPLNILLTLVTGDRSGVVFPMVILFFGLSLRLTNRKRIFSFIVAGIFFVSLPLGLHAARNLATGQSETDLTQKYSSLARSLTKGLNLNNFDFMLLVYRDWATQGNMRYGEDFVNGTLGVIPRAIWKEKPTYIHPGHWFQEHYRPESEGGWPIAAHGQWYLNYHFFGVILGGFLSGIFYKSLNTHTNQLKKDPLSMAVRFILTLHFGGIIAQTPILFILWCIPMHLLWIACRQNPFNYKLSVRTPN</sequence>
<keyword evidence="3" id="KW-1185">Reference proteome</keyword>